<accession>A0AAE9Z7Z7</accession>
<proteinExistence type="predicted"/>
<evidence type="ECO:0000313" key="2">
    <source>
        <dbReference type="EMBL" id="WDE07927.1"/>
    </source>
</evidence>
<dbReference type="EMBL" id="CP059733">
    <property type="protein sequence ID" value="WDE07927.1"/>
    <property type="molecule type" value="Genomic_DNA"/>
</dbReference>
<feature type="chain" id="PRO_5042189405" evidence="1">
    <location>
        <begin position="26"/>
        <end position="1474"/>
    </location>
</feature>
<reference evidence="2 3" key="1">
    <citation type="journal article" date="2015" name="Genome Announc.">
        <title>Draft Genome Sequences of Marine Isolates of Thalassomonas viridans and Thalassomonas actiniarum.</title>
        <authorList>
            <person name="Olonade I."/>
            <person name="van Zyl L.J."/>
            <person name="Trindade M."/>
        </authorList>
    </citation>
    <scope>NUCLEOTIDE SEQUENCE [LARGE SCALE GENOMIC DNA]</scope>
    <source>
        <strain evidence="2 3">XOM25</strain>
    </source>
</reference>
<dbReference type="Gene3D" id="2.130.10.130">
    <property type="entry name" value="Integrin alpha, N-terminal"/>
    <property type="match status" value="1"/>
</dbReference>
<dbReference type="KEGG" id="tvd:SG34_014170"/>
<dbReference type="InterPro" id="IPR028994">
    <property type="entry name" value="Integrin_alpha_N"/>
</dbReference>
<keyword evidence="1" id="KW-0732">Signal</keyword>
<evidence type="ECO:0000313" key="3">
    <source>
        <dbReference type="Proteomes" id="UP000032352"/>
    </source>
</evidence>
<gene>
    <name evidence="2" type="ORF">SG34_014170</name>
</gene>
<keyword evidence="3" id="KW-1185">Reference proteome</keyword>
<dbReference type="RefSeq" id="WP_044837168.1">
    <property type="nucleotide sequence ID" value="NZ_CP059733.1"/>
</dbReference>
<dbReference type="SUPFAM" id="SSF69318">
    <property type="entry name" value="Integrin alpha N-terminal domain"/>
    <property type="match status" value="1"/>
</dbReference>
<name>A0AAE9Z7Z7_9GAMM</name>
<organism evidence="2 3">
    <name type="scientific">Thalassomonas viridans</name>
    <dbReference type="NCBI Taxonomy" id="137584"/>
    <lineage>
        <taxon>Bacteria</taxon>
        <taxon>Pseudomonadati</taxon>
        <taxon>Pseudomonadota</taxon>
        <taxon>Gammaproteobacteria</taxon>
        <taxon>Alteromonadales</taxon>
        <taxon>Colwelliaceae</taxon>
        <taxon>Thalassomonas</taxon>
    </lineage>
</organism>
<evidence type="ECO:0000256" key="1">
    <source>
        <dbReference type="SAM" id="SignalP"/>
    </source>
</evidence>
<reference evidence="2 3" key="2">
    <citation type="journal article" date="2022" name="Mar. Drugs">
        <title>Bioassay-Guided Fractionation Leads to the Detection of Cholic Acid Generated by the Rare Thalassomonas sp.</title>
        <authorList>
            <person name="Pheiffer F."/>
            <person name="Schneider Y.K."/>
            <person name="Hansen E.H."/>
            <person name="Andersen J.H."/>
            <person name="Isaksson J."/>
            <person name="Busche T."/>
            <person name="R C."/>
            <person name="Kalinowski J."/>
            <person name="Zyl L.V."/>
            <person name="Trindade M."/>
        </authorList>
    </citation>
    <scope>NUCLEOTIDE SEQUENCE [LARGE SCALE GENOMIC DNA]</scope>
    <source>
        <strain evidence="2 3">XOM25</strain>
    </source>
</reference>
<dbReference type="Proteomes" id="UP000032352">
    <property type="component" value="Chromosome"/>
</dbReference>
<feature type="signal peptide" evidence="1">
    <location>
        <begin position="1"/>
        <end position="25"/>
    </location>
</feature>
<sequence length="1474" mass="161051">MLRSNRRRSFTSISLALLLGTPVLAGAVQVHTSGVPLKRTTLPTTGEKPLYSSDYGDLDNNGTNDIFLLEKSNSGPGIQVLLNRVVAGDGKYDKEAQRGEWSELFLSGQARFSRVGFPEGLSITETNTPFMFSSSAFDLANSISRPVTHVANGDIKAVEVYTVEVTGTRGDGSPDNQTAQLKKKYTLGAFPVAVDEISFFKGENDNYSFMGRSLNRSESHSAFIAYRPANGYLPVKMSDASDGSAQIGNTQNLLYVGNSNTAFGDFNGDGLDDFVRWDRKKDLEGVSNTDDGHAKIDIWFAQEGENATFKRSYLYLDADNDYLKTSNDNQLNTSFTEFGEEDVRIGDFNGDGSSDILFMESGKYTIYTSHAVQAKVDRTGRKTVTRSKIGLFSKSVIEDSSAKGDNPLAVVADFNNDNRDDIATITDKPFILYSTTGSEDANGKDVSFVGIKHTKALDDNGSYQTLPSTVLKNTAMTSADFNGDGFNDLLLLAEDTLTPVLYLMPPYDPVAAVSQEAAHNVKRISGVSYKNKKFVFFGEDNEIKYIYKDENGWQKAQTLPLYLQDNDVRCNNDIPAGKRFLGDAAISKASQSGEGGYLVPVCNAGYHGQAFDVETDGKYVYLFRAHGLSGYGTGTDVKVLVDRFEFSEVDNKFLRLIESRYKSSGKRYVASDATEVVTKASQTQSFTEEVDISTLDKDGNSFLEPAFVVPYALAGTLSSEICQIDEISAAIAGEGKGRQRLFLTTGVNGFCSGSEHIDMAVASYRLGTDQVFDTNNISYLKDGTTPAISKWHQTLLTRGHGYMRGLDSIVIDTSAAATASGDTINAVVDRELVIATNNNGTETIFTHIPIDSRGEPKQGQRELSYTRYDDVALKNNDTGNSTLFFGSDGLLHHYFRAATGDIASHVLDPTLNKTGMRTNWGQGSADTVRSLEFSHSWPAPSDRSATGKQQALVIPRIGDILPKWSPKFGVFYQGSDVPVSDGFAPVVFTSGRLTEFGGRKEARLVREYVTLLKQDDGSYKFAFSYEDRGQLKSRFAGRVVVSSTPIGYMEGPPPVPRENLGRNQNGIWTYSTELSDVEIQIEKGTTVSTDANNALGAKANGYVRWGGKAIFVEHSLTASVAVTGGATFGKAEDYSLSKNISRKSFITGSVPSRKCNAGESAYLDTCYEENADGSKIELWAPHTEGTLFTSTLSASRYAMYNPKTNRLVGYTLDFSDAAENEESINFKLNPEYLKAGSLDGYIGPKKVDNVGFSYFNPREESGWRTEDKRQQLELEKRYKAAANVSRAGSTGTSAEDFIRDKLLISGIAVSDGGFTGTSTTAAGSVTDRLGYDFSIEANVDYVLENPPTGAGFGVGVGGYYSRSFVGSKNNTSTVNFVANIDQGVTSEVQDDNNNTLPWAVDKYNSRSYFLPASDVNSKFFFERVVSPHLIRGTDLHESEITTARILKQMRESAVPVWRVTHRVDGVSRYIPNPN</sequence>
<protein>
    <submittedName>
        <fullName evidence="2">VCBS repeat-containing protein</fullName>
    </submittedName>
</protein>